<keyword evidence="1" id="KW-0175">Coiled coil</keyword>
<protein>
    <submittedName>
        <fullName evidence="3">Uncharacterized protein</fullName>
    </submittedName>
</protein>
<reference evidence="3 4" key="1">
    <citation type="submission" date="2014-06" db="EMBL/GenBank/DDBJ databases">
        <authorList>
            <person name="Swart Estienne"/>
        </authorList>
    </citation>
    <scope>NUCLEOTIDE SEQUENCE [LARGE SCALE GENOMIC DNA]</scope>
    <source>
        <strain evidence="3 4">130c</strain>
    </source>
</reference>
<gene>
    <name evidence="3" type="primary">Contig9347.g9992</name>
    <name evidence="3" type="ORF">STYLEM_7069</name>
</gene>
<evidence type="ECO:0000256" key="2">
    <source>
        <dbReference type="SAM" id="MobiDB-lite"/>
    </source>
</evidence>
<feature type="region of interest" description="Disordered" evidence="2">
    <location>
        <begin position="286"/>
        <end position="311"/>
    </location>
</feature>
<sequence length="715" mass="82760">MKQASFAYNQNHHLHSIVPSENLMDDNEDDPIHFFNGLKEIYSMHIESLTSLKRMVFSSQNEAFMDQHQKSKIRINIESLLIDLNEEVFSLSEELTRSITKGFSKVQIEPYKRVEFEDRLKHIQKKIKDNIDENPCIKIIRRNMRIQNQTTLSPPQRDIQSHQQTIDQDHQRRLSPQKNYEAIQPMRNYVEPPLSTRQYGDHGLRLGSDQKNFETLNPYKGGGRNSLTKKKSPTPLRRKDLTALQSGSKSFVQQNSGSKNRSNHSQTRNNQSAQRQLQFKTMDYSSNNQKKHNHDQGVRQMPANAGKNRLQTKKQEKLDEFEKFLAMKTQKGMPINSQKENLLPSHSLQTNYESKFAGIEGFSDFAKDFSLMKNKILQLQQSLAQNEEKTNNLESQVDKLKTENLKLTTDVKIIRNEHSEILHKLVNIDKKNQQLYIENEILRKQITEDGNMINKSYDQRIASGGDQMSQSFDKQNEQRKLSPFQGVLNKDRSFSNSRDDSVPKPKTIQIQKPSTSKNMNAEFLSFQPSLNQTYHNQTLSEDGEMLKQQLTYNDHNFHNQPSTYHNPLLSISNERIYAQNNNRVGVDQNSFHLSNKHNPVLSNQSQNQSINHSRIVSANFNPQINISNMNIQETPNTPNQMVMVMSDETPRGRRNDGIPYLHAPSNLDTQSRSKQYVVGKGLTPSGSNQNLGQMQLNEQEQLSDWVIERMRLQQK</sequence>
<feature type="region of interest" description="Disordered" evidence="2">
    <location>
        <begin position="649"/>
        <end position="672"/>
    </location>
</feature>
<evidence type="ECO:0000256" key="1">
    <source>
        <dbReference type="SAM" id="Coils"/>
    </source>
</evidence>
<dbReference type="Proteomes" id="UP000039865">
    <property type="component" value="Unassembled WGS sequence"/>
</dbReference>
<feature type="region of interest" description="Disordered" evidence="2">
    <location>
        <begin position="463"/>
        <end position="515"/>
    </location>
</feature>
<proteinExistence type="predicted"/>
<evidence type="ECO:0000313" key="4">
    <source>
        <dbReference type="Proteomes" id="UP000039865"/>
    </source>
</evidence>
<name>A0A078ABC9_STYLE</name>
<feature type="coiled-coil region" evidence="1">
    <location>
        <begin position="376"/>
        <end position="417"/>
    </location>
</feature>
<dbReference type="InParanoid" id="A0A078ABC9"/>
<organism evidence="3 4">
    <name type="scientific">Stylonychia lemnae</name>
    <name type="common">Ciliate</name>
    <dbReference type="NCBI Taxonomy" id="5949"/>
    <lineage>
        <taxon>Eukaryota</taxon>
        <taxon>Sar</taxon>
        <taxon>Alveolata</taxon>
        <taxon>Ciliophora</taxon>
        <taxon>Intramacronucleata</taxon>
        <taxon>Spirotrichea</taxon>
        <taxon>Stichotrichia</taxon>
        <taxon>Sporadotrichida</taxon>
        <taxon>Oxytrichidae</taxon>
        <taxon>Stylonychinae</taxon>
        <taxon>Stylonychia</taxon>
    </lineage>
</organism>
<feature type="compositionally biased region" description="Polar residues" evidence="2">
    <location>
        <begin position="243"/>
        <end position="274"/>
    </location>
</feature>
<feature type="compositionally biased region" description="Basic and acidic residues" evidence="2">
    <location>
        <begin position="489"/>
        <end position="503"/>
    </location>
</feature>
<keyword evidence="4" id="KW-1185">Reference proteome</keyword>
<feature type="region of interest" description="Disordered" evidence="2">
    <location>
        <begin position="147"/>
        <end position="274"/>
    </location>
</feature>
<accession>A0A078ABC9</accession>
<dbReference type="EMBL" id="CCKQ01006774">
    <property type="protein sequence ID" value="CDW78098.1"/>
    <property type="molecule type" value="Genomic_DNA"/>
</dbReference>
<dbReference type="AlphaFoldDB" id="A0A078ABC9"/>
<evidence type="ECO:0000313" key="3">
    <source>
        <dbReference type="EMBL" id="CDW78098.1"/>
    </source>
</evidence>